<dbReference type="VEuPathDB" id="FungiDB:Z518_00779"/>
<dbReference type="HOGENOM" id="CLU_1482774_0_0_1"/>
<proteinExistence type="predicted"/>
<dbReference type="EMBL" id="KN847475">
    <property type="protein sequence ID" value="KIX09698.1"/>
    <property type="molecule type" value="Genomic_DNA"/>
</dbReference>
<dbReference type="RefSeq" id="XP_013276834.1">
    <property type="nucleotide sequence ID" value="XM_013421380.1"/>
</dbReference>
<protein>
    <recommendedName>
        <fullName evidence="3">GST N-terminal domain-containing protein</fullName>
    </recommendedName>
</protein>
<gene>
    <name evidence="1" type="ORF">Z518_00779</name>
</gene>
<name>A0A0D2HG96_9EURO</name>
<dbReference type="AlphaFoldDB" id="A0A0D2HG96"/>
<organism evidence="1 2">
    <name type="scientific">Rhinocladiella mackenziei CBS 650.93</name>
    <dbReference type="NCBI Taxonomy" id="1442369"/>
    <lineage>
        <taxon>Eukaryota</taxon>
        <taxon>Fungi</taxon>
        <taxon>Dikarya</taxon>
        <taxon>Ascomycota</taxon>
        <taxon>Pezizomycotina</taxon>
        <taxon>Eurotiomycetes</taxon>
        <taxon>Chaetothyriomycetidae</taxon>
        <taxon>Chaetothyriales</taxon>
        <taxon>Herpotrichiellaceae</taxon>
        <taxon>Rhinocladiella</taxon>
    </lineage>
</organism>
<dbReference type="GeneID" id="25288850"/>
<accession>A0A0D2HG96</accession>
<evidence type="ECO:0000313" key="1">
    <source>
        <dbReference type="EMBL" id="KIX09698.1"/>
    </source>
</evidence>
<dbReference type="Proteomes" id="UP000053617">
    <property type="component" value="Unassembled WGS sequence"/>
</dbReference>
<reference evidence="1 2" key="1">
    <citation type="submission" date="2015-01" db="EMBL/GenBank/DDBJ databases">
        <title>The Genome Sequence of Rhinocladiella mackenzie CBS 650.93.</title>
        <authorList>
            <consortium name="The Broad Institute Genomics Platform"/>
            <person name="Cuomo C."/>
            <person name="de Hoog S."/>
            <person name="Gorbushina A."/>
            <person name="Stielow B."/>
            <person name="Teixiera M."/>
            <person name="Abouelleil A."/>
            <person name="Chapman S.B."/>
            <person name="Priest M."/>
            <person name="Young S.K."/>
            <person name="Wortman J."/>
            <person name="Nusbaum C."/>
            <person name="Birren B."/>
        </authorList>
    </citation>
    <scope>NUCLEOTIDE SEQUENCE [LARGE SCALE GENOMIC DNA]</scope>
    <source>
        <strain evidence="1 2">CBS 650.93</strain>
    </source>
</reference>
<keyword evidence="2" id="KW-1185">Reference proteome</keyword>
<dbReference type="OrthoDB" id="412788at2759"/>
<evidence type="ECO:0008006" key="3">
    <source>
        <dbReference type="Google" id="ProtNLM"/>
    </source>
</evidence>
<sequence length="182" mass="20895">MTQYLHEYYPSLYPSHLAVQINKLLAQLHEINYFSLTYTRRPDRASDMLNAVEKRLADPGISKKYRTALEHKRKVILSTRAPALDASFIKKEEDKTVAFLSQVTAVMDASCNENAPWIFGTEVPTALDAHMIPFLARLVDVDRENMLGSTSRRYLEMAMETRIWTDTMQGRRTVHGTYLPAK</sequence>
<evidence type="ECO:0000313" key="2">
    <source>
        <dbReference type="Proteomes" id="UP000053617"/>
    </source>
</evidence>